<protein>
    <submittedName>
        <fullName evidence="2">Uncharacterized protein</fullName>
    </submittedName>
</protein>
<gene>
    <name evidence="2" type="ORF">SAPINGB_P005856</name>
</gene>
<evidence type="ECO:0000313" key="3">
    <source>
        <dbReference type="Proteomes" id="UP000398389"/>
    </source>
</evidence>
<proteinExistence type="predicted"/>
<dbReference type="OrthoDB" id="5354116at2759"/>
<dbReference type="GeneID" id="43584670"/>
<dbReference type="RefSeq" id="XP_031856461.1">
    <property type="nucleotide sequence ID" value="XM_032000570.1"/>
</dbReference>
<feature type="compositionally biased region" description="Basic residues" evidence="1">
    <location>
        <begin position="533"/>
        <end position="544"/>
    </location>
</feature>
<evidence type="ECO:0000256" key="1">
    <source>
        <dbReference type="SAM" id="MobiDB-lite"/>
    </source>
</evidence>
<feature type="region of interest" description="Disordered" evidence="1">
    <location>
        <begin position="521"/>
        <end position="544"/>
    </location>
</feature>
<name>A0A5E8C6X6_9ASCO</name>
<dbReference type="Proteomes" id="UP000398389">
    <property type="component" value="Unassembled WGS sequence"/>
</dbReference>
<feature type="region of interest" description="Disordered" evidence="1">
    <location>
        <begin position="358"/>
        <end position="400"/>
    </location>
</feature>
<evidence type="ECO:0000313" key="2">
    <source>
        <dbReference type="EMBL" id="VVT57761.1"/>
    </source>
</evidence>
<keyword evidence="3" id="KW-1185">Reference proteome</keyword>
<dbReference type="AlphaFoldDB" id="A0A5E8C6X6"/>
<organism evidence="2 3">
    <name type="scientific">Magnusiomyces paraingens</name>
    <dbReference type="NCBI Taxonomy" id="2606893"/>
    <lineage>
        <taxon>Eukaryota</taxon>
        <taxon>Fungi</taxon>
        <taxon>Dikarya</taxon>
        <taxon>Ascomycota</taxon>
        <taxon>Saccharomycotina</taxon>
        <taxon>Dipodascomycetes</taxon>
        <taxon>Dipodascales</taxon>
        <taxon>Dipodascaceae</taxon>
        <taxon>Magnusiomyces</taxon>
    </lineage>
</organism>
<dbReference type="EMBL" id="CABVLU010000005">
    <property type="protein sequence ID" value="VVT57761.1"/>
    <property type="molecule type" value="Genomic_DNA"/>
</dbReference>
<accession>A0A5E8C6X6</accession>
<reference evidence="2 3" key="1">
    <citation type="submission" date="2019-09" db="EMBL/GenBank/DDBJ databases">
        <authorList>
            <person name="Brejova B."/>
        </authorList>
    </citation>
    <scope>NUCLEOTIDE SEQUENCE [LARGE SCALE GENOMIC DNA]</scope>
</reference>
<feature type="compositionally biased region" description="Acidic residues" evidence="1">
    <location>
        <begin position="358"/>
        <end position="369"/>
    </location>
</feature>
<sequence length="544" mass="60759">MSSISVVESSTQGSQLVTATAVPADLSTPNPAEFVILEAAEEEPRETDVLKRSSRRLRRRSNADAALSNGSTDAASSLVVSTEIKPKQVVKISISNKYLSGTYSERIGETIYPFYNDLRIAYMHTIKDYPIGCKSYISLSDVFKFTVDLILREGVRLSLLTPDEIVATDEESFESSEISEQMLADLEEEYENEILKGFQKVYSDVVEQYGESFVVYTKNGPLFTSLNGKSSLDNRDTITGRPSNVANSVSTTRILPQISPMTNYQMAFISPIISSVPHPSIPPTVLLSGFTHPNSMPHPAPRYLRYQETQSFSPSSDASNSLLDKDLVDALWYEKISQRRMITEQEMLEILGKKKDDDDVEMTDVPNEEITEKEKKTDNKEVTENGSSDKSNHKSVEEDEGGDIDFTQALLWSPTHFIDDDELEAAQNGTEVELISELILELQRLQNQRLAKNDETEFLVSMEERRLASKIQNGLARVLELDGITPQQLGVELNPKYPVLQAVYQGTLPVPEIQQPKYPGLNAGGSNTVGAVKHGRYTPVRRRR</sequence>
<feature type="compositionally biased region" description="Basic and acidic residues" evidence="1">
    <location>
        <begin position="370"/>
        <end position="383"/>
    </location>
</feature>